<evidence type="ECO:0000256" key="3">
    <source>
        <dbReference type="SAM" id="MobiDB-lite"/>
    </source>
</evidence>
<reference evidence="6" key="2">
    <citation type="submission" date="2023-06" db="EMBL/GenBank/DDBJ databases">
        <authorList>
            <consortium name="Lawrence Berkeley National Laboratory"/>
            <person name="Haridas S."/>
            <person name="Hensen N."/>
            <person name="Bonometti L."/>
            <person name="Westerberg I."/>
            <person name="Brannstrom I.O."/>
            <person name="Guillou S."/>
            <person name="Cros-Aarteil S."/>
            <person name="Calhoun S."/>
            <person name="Kuo A."/>
            <person name="Mondo S."/>
            <person name="Pangilinan J."/>
            <person name="Riley R."/>
            <person name="Labutti K."/>
            <person name="Andreopoulos B."/>
            <person name="Lipzen A."/>
            <person name="Chen C."/>
            <person name="Yanf M."/>
            <person name="Daum C."/>
            <person name="Ng V."/>
            <person name="Clum A."/>
            <person name="Steindorff A."/>
            <person name="Ohm R."/>
            <person name="Martin F."/>
            <person name="Silar P."/>
            <person name="Natvig D."/>
            <person name="Lalanne C."/>
            <person name="Gautier V."/>
            <person name="Ament-Velasquez S.L."/>
            <person name="Kruys A."/>
            <person name="Hutchinson M.I."/>
            <person name="Powell A.J."/>
            <person name="Barry K."/>
            <person name="Miller A.N."/>
            <person name="Grigoriev I.V."/>
            <person name="Debuchy R."/>
            <person name="Gladieux P."/>
            <person name="Thoren M.H."/>
            <person name="Johannesson H."/>
        </authorList>
    </citation>
    <scope>NUCLEOTIDE SEQUENCE</scope>
    <source>
        <strain evidence="6">CBS 118394</strain>
    </source>
</reference>
<dbReference type="PANTHER" id="PTHR33946:SF4">
    <property type="entry name" value="COAGULATION FACTOR XI"/>
    <property type="match status" value="1"/>
</dbReference>
<dbReference type="Gene3D" id="3.50.4.10">
    <property type="entry name" value="Hepatocyte Growth Factor"/>
    <property type="match status" value="3"/>
</dbReference>
<dbReference type="PANTHER" id="PTHR33946">
    <property type="match status" value="1"/>
</dbReference>
<feature type="domain" description="Apple" evidence="5">
    <location>
        <begin position="272"/>
        <end position="312"/>
    </location>
</feature>
<proteinExistence type="predicted"/>
<protein>
    <recommendedName>
        <fullName evidence="5">Apple domain-containing protein</fullName>
    </recommendedName>
</protein>
<feature type="signal peptide" evidence="4">
    <location>
        <begin position="1"/>
        <end position="23"/>
    </location>
</feature>
<dbReference type="InterPro" id="IPR033113">
    <property type="entry name" value="PLA2_histidine"/>
</dbReference>
<feature type="domain" description="Apple" evidence="5">
    <location>
        <begin position="382"/>
        <end position="423"/>
    </location>
</feature>
<dbReference type="Proteomes" id="UP001283341">
    <property type="component" value="Unassembled WGS sequence"/>
</dbReference>
<dbReference type="PROSITE" id="PS00118">
    <property type="entry name" value="PA2_HIS"/>
    <property type="match status" value="1"/>
</dbReference>
<feature type="region of interest" description="Disordered" evidence="3">
    <location>
        <begin position="213"/>
        <end position="251"/>
    </location>
</feature>
<name>A0AAE0HX03_9PEZI</name>
<feature type="compositionally biased region" description="Low complexity" evidence="3">
    <location>
        <begin position="215"/>
        <end position="242"/>
    </location>
</feature>
<evidence type="ECO:0000313" key="6">
    <source>
        <dbReference type="EMBL" id="KAK3314415.1"/>
    </source>
</evidence>
<dbReference type="InterPro" id="IPR003609">
    <property type="entry name" value="Pan_app"/>
</dbReference>
<reference evidence="6" key="1">
    <citation type="journal article" date="2023" name="Mol. Phylogenet. Evol.">
        <title>Genome-scale phylogeny and comparative genomics of the fungal order Sordariales.</title>
        <authorList>
            <person name="Hensen N."/>
            <person name="Bonometti L."/>
            <person name="Westerberg I."/>
            <person name="Brannstrom I.O."/>
            <person name="Guillou S."/>
            <person name="Cros-Aarteil S."/>
            <person name="Calhoun S."/>
            <person name="Haridas S."/>
            <person name="Kuo A."/>
            <person name="Mondo S."/>
            <person name="Pangilinan J."/>
            <person name="Riley R."/>
            <person name="LaButti K."/>
            <person name="Andreopoulos B."/>
            <person name="Lipzen A."/>
            <person name="Chen C."/>
            <person name="Yan M."/>
            <person name="Daum C."/>
            <person name="Ng V."/>
            <person name="Clum A."/>
            <person name="Steindorff A."/>
            <person name="Ohm R.A."/>
            <person name="Martin F."/>
            <person name="Silar P."/>
            <person name="Natvig D.O."/>
            <person name="Lalanne C."/>
            <person name="Gautier V."/>
            <person name="Ament-Velasquez S.L."/>
            <person name="Kruys A."/>
            <person name="Hutchinson M.I."/>
            <person name="Powell A.J."/>
            <person name="Barry K."/>
            <person name="Miller A.N."/>
            <person name="Grigoriev I.V."/>
            <person name="Debuchy R."/>
            <person name="Gladieux P."/>
            <person name="Hiltunen Thoren M."/>
            <person name="Johannesson H."/>
        </authorList>
    </citation>
    <scope>NUCLEOTIDE SEQUENCE</scope>
    <source>
        <strain evidence="6">CBS 118394</strain>
    </source>
</reference>
<feature type="domain" description="Apple" evidence="5">
    <location>
        <begin position="156"/>
        <end position="196"/>
    </location>
</feature>
<dbReference type="GO" id="GO:0004623">
    <property type="term" value="F:phospholipase A2 activity"/>
    <property type="evidence" value="ECO:0007669"/>
    <property type="project" value="InterPro"/>
</dbReference>
<keyword evidence="2" id="KW-0964">Secreted</keyword>
<dbReference type="GO" id="GO:0006644">
    <property type="term" value="P:phospholipid metabolic process"/>
    <property type="evidence" value="ECO:0007669"/>
    <property type="project" value="InterPro"/>
</dbReference>
<evidence type="ECO:0000256" key="2">
    <source>
        <dbReference type="ARBA" id="ARBA00022525"/>
    </source>
</evidence>
<comment type="subcellular location">
    <subcellularLocation>
        <location evidence="1">Secreted</location>
    </subcellularLocation>
</comment>
<organism evidence="6 7">
    <name type="scientific">Apodospora peruviana</name>
    <dbReference type="NCBI Taxonomy" id="516989"/>
    <lineage>
        <taxon>Eukaryota</taxon>
        <taxon>Fungi</taxon>
        <taxon>Dikarya</taxon>
        <taxon>Ascomycota</taxon>
        <taxon>Pezizomycotina</taxon>
        <taxon>Sordariomycetes</taxon>
        <taxon>Sordariomycetidae</taxon>
        <taxon>Sordariales</taxon>
        <taxon>Lasiosphaeriaceae</taxon>
        <taxon>Apodospora</taxon>
    </lineage>
</organism>
<dbReference type="GO" id="GO:0050482">
    <property type="term" value="P:arachidonate secretion"/>
    <property type="evidence" value="ECO:0007669"/>
    <property type="project" value="InterPro"/>
</dbReference>
<dbReference type="Pfam" id="PF14295">
    <property type="entry name" value="PAN_4"/>
    <property type="match status" value="4"/>
</dbReference>
<gene>
    <name evidence="6" type="ORF">B0H66DRAFT_595135</name>
</gene>
<dbReference type="AlphaFoldDB" id="A0AAE0HX03"/>
<evidence type="ECO:0000259" key="5">
    <source>
        <dbReference type="Pfam" id="PF14295"/>
    </source>
</evidence>
<feature type="chain" id="PRO_5042187573" description="Apple domain-containing protein" evidence="4">
    <location>
        <begin position="24"/>
        <end position="1232"/>
    </location>
</feature>
<evidence type="ECO:0000313" key="7">
    <source>
        <dbReference type="Proteomes" id="UP001283341"/>
    </source>
</evidence>
<dbReference type="GO" id="GO:0005576">
    <property type="term" value="C:extracellular region"/>
    <property type="evidence" value="ECO:0007669"/>
    <property type="project" value="UniProtKB-SubCell"/>
</dbReference>
<accession>A0AAE0HX03</accession>
<evidence type="ECO:0000256" key="4">
    <source>
        <dbReference type="SAM" id="SignalP"/>
    </source>
</evidence>
<sequence length="1232" mass="133487">MPSTVKWATGAALFLCLSSPALPQSSDNQPLSCVDNHHNGTIYTVTPGGVNEYDILCGIDYAGADIGAAHANSFEHCIEMCDETEGCIVVSYGGGLGGGGCWMKNKLNTANPNGGIWTARSRNLPEPPVSCEDNRSNGTMYTSATGGEFLVLCGVDHGGGDMGVQDIKTFAGCMDKCDSTPGCVDVSYVGTACYLKSQLGPLNHAGHVWTGRRVSSSSSSTSSSSTSSASSSTAAAAAPTSTDAPTCEQNASDGTSYLTGSNSVWEIVCGREYYGGDLRRETHATFQACIESCDADTECVDVSYVGQDCWMKKSVSGSLVHAPHAWTAKKARSYPSASTTRTATPAPTATSHPSVLTCADKADDGKTYTTDNGRMYEIHCGADFAGGDLQAKSVPSFEDCMHYCDALEACLGVSYASPQRCYPKSKLNDVTTDRPWVWGARFVGIAPPLVPSGTAGDSPPIDTATVVMPEDPEWTATYTWYEQELPTFTSTPVEMPPNPTGTPVCVANPAATPDATFHLIDINRGFIVNRGDRPGNPENPTSEEEANALLDTIDSWAPSLYTWEHPTGAPEGLYDIVLNDDTGKHYLSVTSDGEVVFASESSASTTVFSAGCNGHVTIHRNNIQSGWVANDEGFTTVIPYTTDDRIIVLPPDLRTPAVLSEPEKRSLRQSFRRELGYMPRCPLRGPDIFAVPNPFRRAENPNGCGSGDTGGLVPDLNWGHCCDAHDNCFDNCDKTFQGCNNEFLGCMHAQCRADIKWWNFWMYPGCVAVANFYWLFVSSPAGVVAFYDANSDRCACPCKNPSVEVFCPKPGTAHEVECRNVRQSDNNNCGGCGWTCPYKTRCSRDACVCQDDRCGNVCLDLKTHPNNCGRCGNRCASGFCWQGMCYDPPENPEFCIPGQGLVNGNFPNGNGTGWSSEGSTSNTRLSFGTDGTAKMDMWPGSEEWTLGGGYTASAMLKTTARLCAGVTYDLTFKVKQSWTGSAEAPGCFVLIRVGGRDALSSPLMGFPLASETAWTDRGPFMISPFQEGQGTIVNKVYLGIELIFDLICISIRSGGTAQLALADEVLARELESLEQVLAEHPSELDKFNAPIKDRLIEFQSHGLTHPFFRWQLSKGDPVILTVGTWSNLQQTMGTTRYNPICKRPSRDFHHPRDINLIQGGSLAIRDHKEWYWHATSHSRLSVILLYQATEPYKKNVGYYLLKNLPDSLIYTRTPCLHYHVHKTFTAYLLGVQ</sequence>
<keyword evidence="7" id="KW-1185">Reference proteome</keyword>
<feature type="domain" description="Apple" evidence="5">
    <location>
        <begin position="59"/>
        <end position="104"/>
    </location>
</feature>
<keyword evidence="4" id="KW-0732">Signal</keyword>
<dbReference type="InterPro" id="IPR036444">
    <property type="entry name" value="PLipase_A2_dom_sf"/>
</dbReference>
<dbReference type="SUPFAM" id="SSF48619">
    <property type="entry name" value="Phospholipase A2, PLA2"/>
    <property type="match status" value="1"/>
</dbReference>
<dbReference type="EMBL" id="JAUEDM010000007">
    <property type="protein sequence ID" value="KAK3314415.1"/>
    <property type="molecule type" value="Genomic_DNA"/>
</dbReference>
<evidence type="ECO:0000256" key="1">
    <source>
        <dbReference type="ARBA" id="ARBA00004613"/>
    </source>
</evidence>
<comment type="caution">
    <text evidence="6">The sequence shown here is derived from an EMBL/GenBank/DDBJ whole genome shotgun (WGS) entry which is preliminary data.</text>
</comment>